<dbReference type="Gene3D" id="3.10.129.10">
    <property type="entry name" value="Hotdog Thioesterase"/>
    <property type="match status" value="1"/>
</dbReference>
<dbReference type="RefSeq" id="WP_379681356.1">
    <property type="nucleotide sequence ID" value="NZ_JBHLWP010000019.1"/>
</dbReference>
<evidence type="ECO:0000256" key="4">
    <source>
        <dbReference type="SAM" id="MobiDB-lite"/>
    </source>
</evidence>
<dbReference type="SUPFAM" id="SSF54637">
    <property type="entry name" value="Thioesterase/thiol ester dehydrase-isomerase"/>
    <property type="match status" value="1"/>
</dbReference>
<name>A0ABV6FKL1_9BURK</name>
<evidence type="ECO:0000259" key="5">
    <source>
        <dbReference type="PROSITE" id="PS51770"/>
    </source>
</evidence>
<dbReference type="EMBL" id="JBHLWP010000019">
    <property type="protein sequence ID" value="MFC0254085.1"/>
    <property type="molecule type" value="Genomic_DNA"/>
</dbReference>
<organism evidence="6 7">
    <name type="scientific">Massilia consociata</name>
    <dbReference type="NCBI Taxonomy" id="760117"/>
    <lineage>
        <taxon>Bacteria</taxon>
        <taxon>Pseudomonadati</taxon>
        <taxon>Pseudomonadota</taxon>
        <taxon>Betaproteobacteria</taxon>
        <taxon>Burkholderiales</taxon>
        <taxon>Oxalobacteraceae</taxon>
        <taxon>Telluria group</taxon>
        <taxon>Massilia</taxon>
    </lineage>
</organism>
<evidence type="ECO:0000313" key="6">
    <source>
        <dbReference type="EMBL" id="MFC0254085.1"/>
    </source>
</evidence>
<sequence>MTTPQNAPATPSTPDAAAPTRLPQGKMPELRVMPAPSDANVYGDVFGGWIMAQVDVAGSLPATRRANGRVATIAVNSFLFKQPVFVGDLLSFYAEIVKVGKTSITVCVEVYAERNRLQADVVKVTEAQLTYVATGPDRKPRQLPPLDSLITHE</sequence>
<feature type="domain" description="HotDog ACOT-type" evidence="5">
    <location>
        <begin position="24"/>
        <end position="137"/>
    </location>
</feature>
<dbReference type="InterPro" id="IPR040170">
    <property type="entry name" value="Cytosol_ACT"/>
</dbReference>
<comment type="similarity">
    <text evidence="1">Belongs to the acyl coenzyme A hydrolase family.</text>
</comment>
<dbReference type="CDD" id="cd03442">
    <property type="entry name" value="BFIT_BACH"/>
    <property type="match status" value="1"/>
</dbReference>
<dbReference type="InterPro" id="IPR029069">
    <property type="entry name" value="HotDog_dom_sf"/>
</dbReference>
<dbReference type="GO" id="GO:0047617">
    <property type="term" value="F:fatty acyl-CoA hydrolase activity"/>
    <property type="evidence" value="ECO:0007669"/>
    <property type="project" value="UniProtKB-EC"/>
</dbReference>
<reference evidence="6 7" key="1">
    <citation type="submission" date="2024-09" db="EMBL/GenBank/DDBJ databases">
        <authorList>
            <person name="Sun Q."/>
            <person name="Mori K."/>
        </authorList>
    </citation>
    <scope>NUCLEOTIDE SEQUENCE [LARGE SCALE GENOMIC DNA]</scope>
    <source>
        <strain evidence="6 7">CCM 7792</strain>
    </source>
</reference>
<evidence type="ECO:0000313" key="7">
    <source>
        <dbReference type="Proteomes" id="UP001589773"/>
    </source>
</evidence>
<proteinExistence type="inferred from homology"/>
<dbReference type="InterPro" id="IPR006683">
    <property type="entry name" value="Thioestr_dom"/>
</dbReference>
<evidence type="ECO:0000256" key="3">
    <source>
        <dbReference type="PROSITE-ProRule" id="PRU01106"/>
    </source>
</evidence>
<keyword evidence="7" id="KW-1185">Reference proteome</keyword>
<gene>
    <name evidence="6" type="ORF">ACFFJK_19510</name>
</gene>
<dbReference type="PANTHER" id="PTHR11049">
    <property type="entry name" value="ACYL COENZYME A THIOESTER HYDROLASE"/>
    <property type="match status" value="1"/>
</dbReference>
<evidence type="ECO:0000256" key="1">
    <source>
        <dbReference type="ARBA" id="ARBA00010458"/>
    </source>
</evidence>
<keyword evidence="2 3" id="KW-0378">Hydrolase</keyword>
<accession>A0ABV6FKL1</accession>
<dbReference type="EC" id="3.1.2.20" evidence="6"/>
<dbReference type="Proteomes" id="UP001589773">
    <property type="component" value="Unassembled WGS sequence"/>
</dbReference>
<dbReference type="PANTHER" id="PTHR11049:SF5">
    <property type="entry name" value="ACYL-COA THIOESTER HYDROLASE YCIA"/>
    <property type="match status" value="1"/>
</dbReference>
<dbReference type="InterPro" id="IPR033120">
    <property type="entry name" value="HOTDOG_ACOT"/>
</dbReference>
<dbReference type="PROSITE" id="PS51770">
    <property type="entry name" value="HOTDOG_ACOT"/>
    <property type="match status" value="1"/>
</dbReference>
<evidence type="ECO:0000256" key="2">
    <source>
        <dbReference type="ARBA" id="ARBA00022801"/>
    </source>
</evidence>
<protein>
    <submittedName>
        <fullName evidence="6">Acyl-CoA thioesterase</fullName>
        <ecNumber evidence="6">3.1.2.20</ecNumber>
    </submittedName>
</protein>
<feature type="region of interest" description="Disordered" evidence="4">
    <location>
        <begin position="1"/>
        <end position="22"/>
    </location>
</feature>
<comment type="caution">
    <text evidence="6">The sequence shown here is derived from an EMBL/GenBank/DDBJ whole genome shotgun (WGS) entry which is preliminary data.</text>
</comment>
<feature type="compositionally biased region" description="Low complexity" evidence="4">
    <location>
        <begin position="7"/>
        <end position="20"/>
    </location>
</feature>
<dbReference type="Pfam" id="PF03061">
    <property type="entry name" value="4HBT"/>
    <property type="match status" value="1"/>
</dbReference>